<proteinExistence type="predicted"/>
<evidence type="ECO:0000313" key="3">
    <source>
        <dbReference type="EMBL" id="GAA1969558.1"/>
    </source>
</evidence>
<gene>
    <name evidence="3" type="ORF">GCM10009798_32700</name>
</gene>
<feature type="region of interest" description="Disordered" evidence="1">
    <location>
        <begin position="129"/>
        <end position="148"/>
    </location>
</feature>
<dbReference type="Proteomes" id="UP001500571">
    <property type="component" value="Unassembled WGS sequence"/>
</dbReference>
<evidence type="ECO:0000256" key="1">
    <source>
        <dbReference type="SAM" id="MobiDB-lite"/>
    </source>
</evidence>
<dbReference type="InterPro" id="IPR009045">
    <property type="entry name" value="Zn_M74/Hedgehog-like"/>
</dbReference>
<keyword evidence="4" id="KW-1185">Reference proteome</keyword>
<organism evidence="3 4">
    <name type="scientific">Nocardioides panacihumi</name>
    <dbReference type="NCBI Taxonomy" id="400774"/>
    <lineage>
        <taxon>Bacteria</taxon>
        <taxon>Bacillati</taxon>
        <taxon>Actinomycetota</taxon>
        <taxon>Actinomycetes</taxon>
        <taxon>Propionibacteriales</taxon>
        <taxon>Nocardioidaceae</taxon>
        <taxon>Nocardioides</taxon>
    </lineage>
</organism>
<dbReference type="SUPFAM" id="SSF55166">
    <property type="entry name" value="Hedgehog/DD-peptidase"/>
    <property type="match status" value="1"/>
</dbReference>
<name>A0ABP5CVC7_9ACTN</name>
<evidence type="ECO:0000259" key="2">
    <source>
        <dbReference type="Pfam" id="PF13539"/>
    </source>
</evidence>
<protein>
    <submittedName>
        <fullName evidence="3">M15 family metallopeptidase</fullName>
    </submittedName>
</protein>
<evidence type="ECO:0000313" key="4">
    <source>
        <dbReference type="Proteomes" id="UP001500571"/>
    </source>
</evidence>
<accession>A0ABP5CVC7</accession>
<dbReference type="Gene3D" id="3.30.1380.10">
    <property type="match status" value="1"/>
</dbReference>
<dbReference type="InterPro" id="IPR039561">
    <property type="entry name" value="Peptidase_M15C"/>
</dbReference>
<sequence>MPPAWLGTRVLPRTAAGYGEIRPTPRELRDRRFTLPDTVPMLPGTGFASRVEIAPADVIARSTWVQGCPVAASDLAWVRLTFWGFDDRRHTGELLVKASVADQIVQVFGDLYRARFPIEEMRITTRAELTAPPTGDGNDTGSFNCRPKAGQKTGFSQHAYGLAVDVDPFQNPYVNGSLVLPELSSSYVDRSDVRPGMILPGGPVVRAFARIGWTWGGDWHSLKDLQHFSQNGT</sequence>
<dbReference type="EMBL" id="BAAAPB010000004">
    <property type="protein sequence ID" value="GAA1969558.1"/>
    <property type="molecule type" value="Genomic_DNA"/>
</dbReference>
<reference evidence="4" key="1">
    <citation type="journal article" date="2019" name="Int. J. Syst. Evol. Microbiol.">
        <title>The Global Catalogue of Microorganisms (GCM) 10K type strain sequencing project: providing services to taxonomists for standard genome sequencing and annotation.</title>
        <authorList>
            <consortium name="The Broad Institute Genomics Platform"/>
            <consortium name="The Broad Institute Genome Sequencing Center for Infectious Disease"/>
            <person name="Wu L."/>
            <person name="Ma J."/>
        </authorList>
    </citation>
    <scope>NUCLEOTIDE SEQUENCE [LARGE SCALE GENOMIC DNA]</scope>
    <source>
        <strain evidence="4">JCM 15309</strain>
    </source>
</reference>
<feature type="domain" description="Peptidase M15C" evidence="2">
    <location>
        <begin position="150"/>
        <end position="229"/>
    </location>
</feature>
<dbReference type="Pfam" id="PF13539">
    <property type="entry name" value="Peptidase_M15_4"/>
    <property type="match status" value="1"/>
</dbReference>
<comment type="caution">
    <text evidence="3">The sequence shown here is derived from an EMBL/GenBank/DDBJ whole genome shotgun (WGS) entry which is preliminary data.</text>
</comment>